<dbReference type="PANTHER" id="PTHR42701:SF2">
    <property type="entry name" value="IMIDAZOLE GLYCEROL PHOSPHATE SYNTHASE SUBUNIT HISH 1"/>
    <property type="match status" value="1"/>
</dbReference>
<organism evidence="12 13">
    <name type="scientific">Lederbergia graminis</name>
    <dbReference type="NCBI Taxonomy" id="735518"/>
    <lineage>
        <taxon>Bacteria</taxon>
        <taxon>Bacillati</taxon>
        <taxon>Bacillota</taxon>
        <taxon>Bacilli</taxon>
        <taxon>Bacillales</taxon>
        <taxon>Bacillaceae</taxon>
        <taxon>Lederbergia</taxon>
    </lineage>
</organism>
<dbReference type="Pfam" id="PF00117">
    <property type="entry name" value="GATase"/>
    <property type="match status" value="1"/>
</dbReference>
<keyword evidence="4 10" id="KW-0378">Hydrolase</keyword>
<dbReference type="PROSITE" id="PS51273">
    <property type="entry name" value="GATASE_TYPE_1"/>
    <property type="match status" value="1"/>
</dbReference>
<evidence type="ECO:0000256" key="1">
    <source>
        <dbReference type="ARBA" id="ARBA00005091"/>
    </source>
</evidence>
<evidence type="ECO:0000313" key="12">
    <source>
        <dbReference type="EMBL" id="MFC5464244.1"/>
    </source>
</evidence>
<evidence type="ECO:0000313" key="13">
    <source>
        <dbReference type="Proteomes" id="UP001596147"/>
    </source>
</evidence>
<comment type="catalytic activity">
    <reaction evidence="8 10">
        <text>5-[(5-phospho-1-deoxy-D-ribulos-1-ylimino)methylamino]-1-(5-phospho-beta-D-ribosyl)imidazole-4-carboxamide + L-glutamine = D-erythro-1-(imidazol-4-yl)glycerol 3-phosphate + 5-amino-1-(5-phospho-beta-D-ribosyl)imidazole-4-carboxamide + L-glutamate + H(+)</text>
        <dbReference type="Rhea" id="RHEA:24793"/>
        <dbReference type="ChEBI" id="CHEBI:15378"/>
        <dbReference type="ChEBI" id="CHEBI:29985"/>
        <dbReference type="ChEBI" id="CHEBI:58278"/>
        <dbReference type="ChEBI" id="CHEBI:58359"/>
        <dbReference type="ChEBI" id="CHEBI:58475"/>
        <dbReference type="ChEBI" id="CHEBI:58525"/>
        <dbReference type="EC" id="4.3.2.10"/>
    </reaction>
</comment>
<dbReference type="EC" id="4.3.2.10" evidence="10"/>
<comment type="catalytic activity">
    <reaction evidence="9 10">
        <text>L-glutamine + H2O = L-glutamate + NH4(+)</text>
        <dbReference type="Rhea" id="RHEA:15889"/>
        <dbReference type="ChEBI" id="CHEBI:15377"/>
        <dbReference type="ChEBI" id="CHEBI:28938"/>
        <dbReference type="ChEBI" id="CHEBI:29985"/>
        <dbReference type="ChEBI" id="CHEBI:58359"/>
        <dbReference type="EC" id="3.5.1.2"/>
    </reaction>
</comment>
<protein>
    <recommendedName>
        <fullName evidence="10">Imidazole glycerol phosphate synthase subunit HisH</fullName>
        <ecNumber evidence="10">4.3.2.10</ecNumber>
    </recommendedName>
    <alternativeName>
        <fullName evidence="10">IGP synthase glutaminase subunit</fullName>
        <ecNumber evidence="10">3.5.1.2</ecNumber>
    </alternativeName>
    <alternativeName>
        <fullName evidence="10">IGP synthase subunit HisH</fullName>
    </alternativeName>
    <alternativeName>
        <fullName evidence="10">ImGP synthase subunit HisH</fullName>
        <shortName evidence="10">IGPS subunit HisH</shortName>
    </alternativeName>
</protein>
<dbReference type="PIRSF" id="PIRSF000495">
    <property type="entry name" value="Amidotransf_hisH"/>
    <property type="match status" value="1"/>
</dbReference>
<gene>
    <name evidence="10 12" type="primary">hisH</name>
    <name evidence="12" type="ORF">ACFPM4_05660</name>
</gene>
<keyword evidence="3 10" id="KW-0028">Amino-acid biosynthesis</keyword>
<comment type="pathway">
    <text evidence="1 10">Amino-acid biosynthesis; L-histidine biosynthesis; L-histidine from 5-phospho-alpha-D-ribose 1-diphosphate: step 5/9.</text>
</comment>
<comment type="caution">
    <text evidence="12">The sequence shown here is derived from an EMBL/GenBank/DDBJ whole genome shotgun (WGS) entry which is preliminary data.</text>
</comment>
<feature type="active site" evidence="10">
    <location>
        <position position="180"/>
    </location>
</feature>
<dbReference type="EMBL" id="JBHSMC010000003">
    <property type="protein sequence ID" value="MFC5464244.1"/>
    <property type="molecule type" value="Genomic_DNA"/>
</dbReference>
<evidence type="ECO:0000256" key="3">
    <source>
        <dbReference type="ARBA" id="ARBA00022605"/>
    </source>
</evidence>
<dbReference type="Gene3D" id="3.40.50.880">
    <property type="match status" value="1"/>
</dbReference>
<evidence type="ECO:0000256" key="10">
    <source>
        <dbReference type="HAMAP-Rule" id="MF_00278"/>
    </source>
</evidence>
<keyword evidence="6 10" id="KW-0368">Histidine biosynthesis</keyword>
<keyword evidence="2 10" id="KW-0963">Cytoplasm</keyword>
<feature type="domain" description="Glutamine amidotransferase" evidence="11">
    <location>
        <begin position="4"/>
        <end position="195"/>
    </location>
</feature>
<proteinExistence type="inferred from homology"/>
<comment type="subcellular location">
    <subcellularLocation>
        <location evidence="10">Cytoplasm</location>
    </subcellularLocation>
</comment>
<evidence type="ECO:0000256" key="4">
    <source>
        <dbReference type="ARBA" id="ARBA00022801"/>
    </source>
</evidence>
<evidence type="ECO:0000256" key="9">
    <source>
        <dbReference type="ARBA" id="ARBA00049534"/>
    </source>
</evidence>
<dbReference type="InterPro" id="IPR017926">
    <property type="entry name" value="GATASE"/>
</dbReference>
<dbReference type="Proteomes" id="UP001596147">
    <property type="component" value="Unassembled WGS sequence"/>
</dbReference>
<evidence type="ECO:0000256" key="6">
    <source>
        <dbReference type="ARBA" id="ARBA00023102"/>
    </source>
</evidence>
<comment type="subunit">
    <text evidence="10">Heterodimer of HisH and HisF.</text>
</comment>
<keyword evidence="7 10" id="KW-0456">Lyase</keyword>
<name>A0ABW0LER1_9BACI</name>
<reference evidence="13" key="1">
    <citation type="journal article" date="2019" name="Int. J. Syst. Evol. Microbiol.">
        <title>The Global Catalogue of Microorganisms (GCM) 10K type strain sequencing project: providing services to taxonomists for standard genome sequencing and annotation.</title>
        <authorList>
            <consortium name="The Broad Institute Genomics Platform"/>
            <consortium name="The Broad Institute Genome Sequencing Center for Infectious Disease"/>
            <person name="Wu L."/>
            <person name="Ma J."/>
        </authorList>
    </citation>
    <scope>NUCLEOTIDE SEQUENCE [LARGE SCALE GENOMIC DNA]</scope>
    <source>
        <strain evidence="13">CGMCC 1.12237</strain>
    </source>
</reference>
<dbReference type="HAMAP" id="MF_00278">
    <property type="entry name" value="HisH"/>
    <property type="match status" value="1"/>
</dbReference>
<accession>A0ABW0LER1</accession>
<dbReference type="InterPro" id="IPR029062">
    <property type="entry name" value="Class_I_gatase-like"/>
</dbReference>
<keyword evidence="13" id="KW-1185">Reference proteome</keyword>
<evidence type="ECO:0000256" key="5">
    <source>
        <dbReference type="ARBA" id="ARBA00022962"/>
    </source>
</evidence>
<sequence>MIGIIDYGAGNLHSVDKAVRKLGFQTKLLTNPEDFTGINKIIFPGVGNAKKTMEIIRASKIDTKIIQSIAAGTPFLGICLGMQLLLEFSEENNADCLSIFEGKVLPFKRDVKVPHMGWNEVQQQINHPIFKGIPDKADFYFVHSFYVNPSNNKDAIGTTDYGQEFCSVIAKDNVVGVQFHPEKSADAGLTLLQNFCGNSF</sequence>
<evidence type="ECO:0000256" key="8">
    <source>
        <dbReference type="ARBA" id="ARBA00047838"/>
    </source>
</evidence>
<dbReference type="SUPFAM" id="SSF52317">
    <property type="entry name" value="Class I glutamine amidotransferase-like"/>
    <property type="match status" value="1"/>
</dbReference>
<dbReference type="NCBIfam" id="TIGR01855">
    <property type="entry name" value="IMP_synth_hisH"/>
    <property type="match status" value="1"/>
</dbReference>
<dbReference type="EC" id="3.5.1.2" evidence="10"/>
<comment type="function">
    <text evidence="10">IGPS catalyzes the conversion of PRFAR and glutamine to IGP, AICAR and glutamate. The HisH subunit catalyzes the hydrolysis of glutamine to glutamate and ammonia as part of the synthesis of IGP and AICAR. The resulting ammonia molecule is channeled to the active site of HisF.</text>
</comment>
<dbReference type="RefSeq" id="WP_382348832.1">
    <property type="nucleotide sequence ID" value="NZ_JBHSMC010000003.1"/>
</dbReference>
<dbReference type="InterPro" id="IPR010139">
    <property type="entry name" value="Imidazole-glycPsynth_HisH"/>
</dbReference>
<dbReference type="GO" id="GO:0016829">
    <property type="term" value="F:lyase activity"/>
    <property type="evidence" value="ECO:0007669"/>
    <property type="project" value="UniProtKB-KW"/>
</dbReference>
<keyword evidence="5 10" id="KW-0315">Glutamine amidotransferase</keyword>
<dbReference type="PANTHER" id="PTHR42701">
    <property type="entry name" value="IMIDAZOLE GLYCEROL PHOSPHATE SYNTHASE SUBUNIT HISH"/>
    <property type="match status" value="1"/>
</dbReference>
<feature type="active site" description="Nucleophile" evidence="10">
    <location>
        <position position="79"/>
    </location>
</feature>
<evidence type="ECO:0000256" key="7">
    <source>
        <dbReference type="ARBA" id="ARBA00023239"/>
    </source>
</evidence>
<dbReference type="CDD" id="cd01748">
    <property type="entry name" value="GATase1_IGP_Synthase"/>
    <property type="match status" value="1"/>
</dbReference>
<evidence type="ECO:0000259" key="11">
    <source>
        <dbReference type="Pfam" id="PF00117"/>
    </source>
</evidence>
<evidence type="ECO:0000256" key="2">
    <source>
        <dbReference type="ARBA" id="ARBA00022490"/>
    </source>
</evidence>
<feature type="active site" evidence="10">
    <location>
        <position position="182"/>
    </location>
</feature>